<dbReference type="EMBL" id="LC064302">
    <property type="protein sequence ID" value="BAR94636.1"/>
    <property type="molecule type" value="Genomic_DNA"/>
</dbReference>
<dbReference type="GO" id="GO:0016887">
    <property type="term" value="F:ATP hydrolysis activity"/>
    <property type="evidence" value="ECO:0007669"/>
    <property type="project" value="InterPro"/>
</dbReference>
<dbReference type="OrthoDB" id="3730at10239"/>
<dbReference type="SUPFAM" id="SSF52540">
    <property type="entry name" value="P-loop containing nucleoside triphosphate hydrolases"/>
    <property type="match status" value="1"/>
</dbReference>
<dbReference type="RefSeq" id="YP_009219026.1">
    <property type="nucleotide sequence ID" value="NC_029017.1"/>
</dbReference>
<dbReference type="Proteomes" id="UP000203732">
    <property type="component" value="Segment"/>
</dbReference>
<accession>A0A0H5AXY6</accession>
<organism evidence="2 3">
    <name type="scientific">Pseudomonas phage KPP21</name>
    <dbReference type="NCBI Taxonomy" id="1678082"/>
    <lineage>
        <taxon>Viruses</taxon>
        <taxon>Duplodnaviria</taxon>
        <taxon>Heunggongvirae</taxon>
        <taxon>Uroviricota</taxon>
        <taxon>Caudoviricetes</taxon>
        <taxon>Schitoviridae</taxon>
        <taxon>Migulavirinae</taxon>
        <taxon>Luzseptimavirus</taxon>
        <taxon>Luzseptimavirus KPP21</taxon>
    </lineage>
</organism>
<feature type="domain" description="ATPase AAA-type core" evidence="1">
    <location>
        <begin position="29"/>
        <end position="161"/>
    </location>
</feature>
<keyword evidence="3" id="KW-1185">Reference proteome</keyword>
<evidence type="ECO:0000313" key="3">
    <source>
        <dbReference type="Proteomes" id="UP000203732"/>
    </source>
</evidence>
<evidence type="ECO:0000313" key="2">
    <source>
        <dbReference type="EMBL" id="BAR94636.1"/>
    </source>
</evidence>
<dbReference type="InterPro" id="IPR003959">
    <property type="entry name" value="ATPase_AAA_core"/>
</dbReference>
<dbReference type="Gene3D" id="3.40.50.300">
    <property type="entry name" value="P-loop containing nucleotide triphosphate hydrolases"/>
    <property type="match status" value="1"/>
</dbReference>
<dbReference type="GeneID" id="26645293"/>
<dbReference type="Pfam" id="PF00004">
    <property type="entry name" value="AAA"/>
    <property type="match status" value="1"/>
</dbReference>
<dbReference type="InterPro" id="IPR027417">
    <property type="entry name" value="P-loop_NTPase"/>
</dbReference>
<proteinExistence type="predicted"/>
<dbReference type="GO" id="GO:0005524">
    <property type="term" value="F:ATP binding"/>
    <property type="evidence" value="ECO:0007669"/>
    <property type="project" value="InterPro"/>
</dbReference>
<organismHost>
    <name type="scientific">Pseudomonas aeruginosa</name>
    <dbReference type="NCBI Taxonomy" id="287"/>
</organismHost>
<evidence type="ECO:0000259" key="1">
    <source>
        <dbReference type="Pfam" id="PF00004"/>
    </source>
</evidence>
<sequence length="356" mass="38932">MHFDETQKVSIFKAGNILRRYLKCGLVPMLHGSPAIGKSALVKNLAKEFNLLVIDERLSQCDPTDLKGLPDLAGDRATFKTFDHLPLEGDKIPAGYNGWLLFLDEINSADDTRQAAAYKLVLDRMVGHKNLHPSVAIVAAGNLETDGAIVNPLSSALISRFVHLYVEHDLKSWLNNVALPNGYSSVITSYLEFQPNAFYTFDPANEGQIYAAPRTWEFANALISDMVSDSNGQVHTILNSMENRVALAGAIGMGNVVTFKAFVDYYESVPKAEDLIKNPETVPVPEDNPGLLCAICGAIGEIMDAENAEQLLKYINRLPADYRVVALKGAVKRRGAGLISVPAISNWMMANADKLL</sequence>
<name>A0A0H5AXY6_BPK21</name>
<dbReference type="KEGG" id="vg:26645293"/>
<protein>
    <recommendedName>
        <fullName evidence="1">ATPase AAA-type core domain-containing protein</fullName>
    </recommendedName>
</protein>
<reference evidence="2 3" key="1">
    <citation type="submission" date="2015-07" db="EMBL/GenBank/DDBJ databases">
        <title>Characterization of Pseudomonas aeruginosa phage KPP21 belonging to family Podoviridae genus N4-like viruses, isolated in Japan.</title>
        <authorList>
            <person name="Shigehisa R."/>
            <person name="Uchiyama J."/>
            <person name="Kato S."/>
            <person name="Takemura-Uchiyama I."/>
            <person name="Ujihara T."/>
            <person name="Sakaguchi Y."/>
            <person name="Okamoto N."/>
            <person name="Shimakura H."/>
            <person name="Daibata M."/>
            <person name="Sakaguchi M."/>
            <person name="Matsuzaki S."/>
        </authorList>
    </citation>
    <scope>NUCLEOTIDE SEQUENCE [LARGE SCALE GENOMIC DNA]</scope>
</reference>